<accession>A0ABW4CGC7</accession>
<evidence type="ECO:0000256" key="1">
    <source>
        <dbReference type="ARBA" id="ARBA00004141"/>
    </source>
</evidence>
<proteinExistence type="inferred from homology"/>
<feature type="transmembrane region" description="Helical" evidence="6">
    <location>
        <begin position="98"/>
        <end position="116"/>
    </location>
</feature>
<dbReference type="EMBL" id="JBHTOC010000002">
    <property type="protein sequence ID" value="MFD1429024.1"/>
    <property type="molecule type" value="Genomic_DNA"/>
</dbReference>
<keyword evidence="3 6" id="KW-0812">Transmembrane</keyword>
<evidence type="ECO:0000256" key="3">
    <source>
        <dbReference type="ARBA" id="ARBA00022692"/>
    </source>
</evidence>
<keyword evidence="5 6" id="KW-0472">Membrane</keyword>
<dbReference type="Proteomes" id="UP001597196">
    <property type="component" value="Unassembled WGS sequence"/>
</dbReference>
<dbReference type="InterPro" id="IPR002781">
    <property type="entry name" value="TM_pro_TauE-like"/>
</dbReference>
<evidence type="ECO:0000256" key="2">
    <source>
        <dbReference type="ARBA" id="ARBA00009142"/>
    </source>
</evidence>
<organism evidence="7 8">
    <name type="scientific">Lacticaseibacillus mingshuiensis</name>
    <dbReference type="NCBI Taxonomy" id="2799574"/>
    <lineage>
        <taxon>Bacteria</taxon>
        <taxon>Bacillati</taxon>
        <taxon>Bacillota</taxon>
        <taxon>Bacilli</taxon>
        <taxon>Lactobacillales</taxon>
        <taxon>Lactobacillaceae</taxon>
        <taxon>Lacticaseibacillus</taxon>
    </lineage>
</organism>
<evidence type="ECO:0000313" key="8">
    <source>
        <dbReference type="Proteomes" id="UP001597196"/>
    </source>
</evidence>
<comment type="caution">
    <text evidence="7">The sequence shown here is derived from an EMBL/GenBank/DDBJ whole genome shotgun (WGS) entry which is preliminary data.</text>
</comment>
<feature type="transmembrane region" description="Helical" evidence="6">
    <location>
        <begin position="194"/>
        <end position="214"/>
    </location>
</feature>
<dbReference type="PANTHER" id="PTHR43701">
    <property type="entry name" value="MEMBRANE TRANSPORTER PROTEIN MJ0441-RELATED"/>
    <property type="match status" value="1"/>
</dbReference>
<feature type="transmembrane region" description="Helical" evidence="6">
    <location>
        <begin position="128"/>
        <end position="147"/>
    </location>
</feature>
<dbReference type="RefSeq" id="WP_203627272.1">
    <property type="nucleotide sequence ID" value="NZ_BOLQ01000012.1"/>
</dbReference>
<dbReference type="PANTHER" id="PTHR43701:SF2">
    <property type="entry name" value="MEMBRANE TRANSPORTER PROTEIN YJNA-RELATED"/>
    <property type="match status" value="1"/>
</dbReference>
<keyword evidence="6" id="KW-1003">Cell membrane</keyword>
<gene>
    <name evidence="7" type="ORF">ACFQ4P_02020</name>
</gene>
<dbReference type="InterPro" id="IPR051598">
    <property type="entry name" value="TSUP/Inactive_protease-like"/>
</dbReference>
<feature type="transmembrane region" description="Helical" evidence="6">
    <location>
        <begin position="42"/>
        <end position="63"/>
    </location>
</feature>
<feature type="transmembrane region" description="Helical" evidence="6">
    <location>
        <begin position="7"/>
        <end position="36"/>
    </location>
</feature>
<keyword evidence="8" id="KW-1185">Reference proteome</keyword>
<dbReference type="Pfam" id="PF01925">
    <property type="entry name" value="TauE"/>
    <property type="match status" value="1"/>
</dbReference>
<reference evidence="8" key="1">
    <citation type="journal article" date="2019" name="Int. J. Syst. Evol. Microbiol.">
        <title>The Global Catalogue of Microorganisms (GCM) 10K type strain sequencing project: providing services to taxonomists for standard genome sequencing and annotation.</title>
        <authorList>
            <consortium name="The Broad Institute Genomics Platform"/>
            <consortium name="The Broad Institute Genome Sequencing Center for Infectious Disease"/>
            <person name="Wu L."/>
            <person name="Ma J."/>
        </authorList>
    </citation>
    <scope>NUCLEOTIDE SEQUENCE [LARGE SCALE GENOMIC DNA]</scope>
    <source>
        <strain evidence="8">CCM 8980</strain>
    </source>
</reference>
<feature type="transmembrane region" description="Helical" evidence="6">
    <location>
        <begin position="75"/>
        <end position="92"/>
    </location>
</feature>
<comment type="subcellular location">
    <subcellularLocation>
        <location evidence="6">Cell membrane</location>
        <topology evidence="6">Multi-pass membrane protein</topology>
    </subcellularLocation>
    <subcellularLocation>
        <location evidence="1">Membrane</location>
        <topology evidence="1">Multi-pass membrane protein</topology>
    </subcellularLocation>
</comment>
<feature type="transmembrane region" description="Helical" evidence="6">
    <location>
        <begin position="167"/>
        <end position="187"/>
    </location>
</feature>
<keyword evidence="4 6" id="KW-1133">Transmembrane helix</keyword>
<evidence type="ECO:0000256" key="4">
    <source>
        <dbReference type="ARBA" id="ARBA00022989"/>
    </source>
</evidence>
<sequence length="244" mass="25023">MMIVGLLVIGFVIGVFVISMGGGGAAFYLGVLTAIFGLDPHTAAATSLVTALPSLALGAFTYYRQGKVNVKLGNQMLLAALPAVIVGSLVAPYIPQTIYKWVIGLILAGLGANILFQKNGGAPKQQRRWLASLFGVLSGLMVGIAGLSGGGPIIAGLLMMGLDMMDAAATSSYVLVFMSLVGALLHLTGGAVDWHAGLGLMIGALGGALVAPHLMTHLTSGKFANYLKPFMALLLIGMGIKTII</sequence>
<evidence type="ECO:0000256" key="6">
    <source>
        <dbReference type="RuleBase" id="RU363041"/>
    </source>
</evidence>
<evidence type="ECO:0000313" key="7">
    <source>
        <dbReference type="EMBL" id="MFD1429024.1"/>
    </source>
</evidence>
<evidence type="ECO:0000256" key="5">
    <source>
        <dbReference type="ARBA" id="ARBA00023136"/>
    </source>
</evidence>
<comment type="similarity">
    <text evidence="2 6">Belongs to the 4-toluene sulfonate uptake permease (TSUP) (TC 2.A.102) family.</text>
</comment>
<protein>
    <recommendedName>
        <fullName evidence="6">Probable membrane transporter protein</fullName>
    </recommendedName>
</protein>
<name>A0ABW4CGC7_9LACO</name>